<dbReference type="KEGG" id="vag:N646_4081"/>
<evidence type="ECO:0000313" key="2">
    <source>
        <dbReference type="Proteomes" id="UP000016714"/>
    </source>
</evidence>
<evidence type="ECO:0000313" key="1">
    <source>
        <dbReference type="EMBL" id="AGV19890.1"/>
    </source>
</evidence>
<gene>
    <name evidence="1" type="ORF">N646_4081</name>
</gene>
<name>A0A2I3CQM7_VIBAX</name>
<dbReference type="EMBL" id="CP006719">
    <property type="protein sequence ID" value="AGV19890.1"/>
    <property type="molecule type" value="Genomic_DNA"/>
</dbReference>
<dbReference type="Proteomes" id="UP000016714">
    <property type="component" value="Chromosome 2"/>
</dbReference>
<dbReference type="HOGENOM" id="CLU_2738934_0_0_6"/>
<protein>
    <submittedName>
        <fullName evidence="1">Uncharacterized protein</fullName>
    </submittedName>
</protein>
<reference evidence="1 2" key="1">
    <citation type="journal article" date="2015" name="Genome Announc.">
        <title>Complete genome sequence of Vibrio alginolyticus ATCC 17749.</title>
        <authorList>
            <person name="Liu X.F."/>
            <person name="Cao Y."/>
            <person name="Zhang H.L."/>
            <person name="Chen Y.J."/>
            <person name="Hu C.J."/>
        </authorList>
    </citation>
    <scope>NUCLEOTIDE SEQUENCE [LARGE SCALE GENOMIC DNA]</scope>
    <source>
        <strain evidence="2">ATCC 17749 / DSM 2171 / NBRC 15630 / NCIMB 1903 / NCTC 12160 / XII-53</strain>
    </source>
</reference>
<proteinExistence type="predicted"/>
<sequence length="71" mass="8524">MSSNDDVEPEWFEMLDVAWWAHRSAIYSMKRLKRIGNEALGCCIESIFTHFKYRIGVRKESNLIYRFIHAR</sequence>
<dbReference type="AlphaFoldDB" id="A0A2I3CQM7"/>
<accession>A0A2I3CQM7</accession>
<organism evidence="1 2">
    <name type="scientific">Vibrio alginolyticus (strain ATCC 17749 / DSM 2171 / NBRC 15630 / NCIMB 1903 / NCTC 12160 / XII-53)</name>
    <dbReference type="NCBI Taxonomy" id="1219076"/>
    <lineage>
        <taxon>Bacteria</taxon>
        <taxon>Pseudomonadati</taxon>
        <taxon>Pseudomonadota</taxon>
        <taxon>Gammaproteobacteria</taxon>
        <taxon>Vibrionales</taxon>
        <taxon>Vibrionaceae</taxon>
        <taxon>Vibrio</taxon>
    </lineage>
</organism>